<dbReference type="GO" id="GO:0000976">
    <property type="term" value="F:transcription cis-regulatory region binding"/>
    <property type="evidence" value="ECO:0007669"/>
    <property type="project" value="TreeGrafter"/>
</dbReference>
<comment type="similarity">
    <text evidence="1">Belongs to the LysR transcriptional regulatory family.</text>
</comment>
<proteinExistence type="inferred from homology"/>
<dbReference type="InterPro" id="IPR036388">
    <property type="entry name" value="WH-like_DNA-bd_sf"/>
</dbReference>
<evidence type="ECO:0000256" key="3">
    <source>
        <dbReference type="ARBA" id="ARBA00023125"/>
    </source>
</evidence>
<sequence>MSLDLDDLQLLLDVAELGSFSQAAAIRGWSQPLVSQRIALLEQTLGGSLFQRHRRGVTPTQACEQFLPAARDALATLAEGRLAMQGAPALPRIRLACLPSLTSVVFSPLLMALVDGEFEIRCNTDHSGVIMQELLTGECDIGFVLKCPTVAGLQMELLCRSPIIAIASPLHPLAGQQGLTLHDIANERIAPQQWGPGCDVFIQQLRRLRQPSKSLHAIQPAGAARELALEHGFITLMPALAVARDLELGRLIRLDVEDLPQDHWEVMVAWRSGKRPNAAKETVLNAARALAIRWGGSEQGAVSPAP</sequence>
<dbReference type="PATRIC" id="fig|652.5.peg.3977"/>
<dbReference type="Pfam" id="PF00126">
    <property type="entry name" value="HTH_1"/>
    <property type="match status" value="1"/>
</dbReference>
<dbReference type="CDD" id="cd05466">
    <property type="entry name" value="PBP2_LTTR_substrate"/>
    <property type="match status" value="1"/>
</dbReference>
<evidence type="ECO:0000313" key="7">
    <source>
        <dbReference type="Proteomes" id="UP000058114"/>
    </source>
</evidence>
<keyword evidence="4" id="KW-0804">Transcription</keyword>
<dbReference type="SUPFAM" id="SSF53850">
    <property type="entry name" value="Periplasmic binding protein-like II"/>
    <property type="match status" value="1"/>
</dbReference>
<accession>A0A0S2SP03</accession>
<reference evidence="6 7" key="2">
    <citation type="journal article" date="2016" name="Genome Announc.">
        <title>Complete Genome Sequence of the Highly Virulent Aeromonas schubertii Strain WL1483, Isolated from Diseased Snakehead Fish (Channa argus) in China.</title>
        <authorList>
            <person name="Liu L."/>
            <person name="Li N."/>
            <person name="Zhang D."/>
            <person name="Fu X."/>
            <person name="Shi C."/>
            <person name="Lin Q."/>
            <person name="Hao G."/>
        </authorList>
    </citation>
    <scope>NUCLEOTIDE SEQUENCE [LARGE SCALE GENOMIC DNA]</scope>
    <source>
        <strain evidence="6 7">WL1483</strain>
    </source>
</reference>
<dbReference type="PANTHER" id="PTHR30126:SF40">
    <property type="entry name" value="HTH-TYPE TRANSCRIPTIONAL REGULATOR GLTR"/>
    <property type="match status" value="1"/>
</dbReference>
<dbReference type="InterPro" id="IPR000847">
    <property type="entry name" value="LysR_HTH_N"/>
</dbReference>
<dbReference type="KEGG" id="asr:WL1483_3997"/>
<gene>
    <name evidence="6" type="ORF">WL1483_3997</name>
</gene>
<dbReference type="Gene3D" id="1.10.10.10">
    <property type="entry name" value="Winged helix-like DNA-binding domain superfamily/Winged helix DNA-binding domain"/>
    <property type="match status" value="1"/>
</dbReference>
<evidence type="ECO:0000256" key="2">
    <source>
        <dbReference type="ARBA" id="ARBA00023015"/>
    </source>
</evidence>
<evidence type="ECO:0000313" key="6">
    <source>
        <dbReference type="EMBL" id="ALP43416.1"/>
    </source>
</evidence>
<dbReference type="GO" id="GO:0003700">
    <property type="term" value="F:DNA-binding transcription factor activity"/>
    <property type="evidence" value="ECO:0007669"/>
    <property type="project" value="InterPro"/>
</dbReference>
<keyword evidence="2" id="KW-0805">Transcription regulation</keyword>
<name>A0A0S2SP03_9GAMM</name>
<dbReference type="Gene3D" id="3.40.190.10">
    <property type="entry name" value="Periplasmic binding protein-like II"/>
    <property type="match status" value="2"/>
</dbReference>
<organism evidence="6 7">
    <name type="scientific">Aeromonas schubertii</name>
    <dbReference type="NCBI Taxonomy" id="652"/>
    <lineage>
        <taxon>Bacteria</taxon>
        <taxon>Pseudomonadati</taxon>
        <taxon>Pseudomonadota</taxon>
        <taxon>Gammaproteobacteria</taxon>
        <taxon>Aeromonadales</taxon>
        <taxon>Aeromonadaceae</taxon>
        <taxon>Aeromonas</taxon>
    </lineage>
</organism>
<dbReference type="SUPFAM" id="SSF46785">
    <property type="entry name" value="Winged helix' DNA-binding domain"/>
    <property type="match status" value="1"/>
</dbReference>
<dbReference type="EMBL" id="CP013067">
    <property type="protein sequence ID" value="ALP43416.1"/>
    <property type="molecule type" value="Genomic_DNA"/>
</dbReference>
<dbReference type="PANTHER" id="PTHR30126">
    <property type="entry name" value="HTH-TYPE TRANSCRIPTIONAL REGULATOR"/>
    <property type="match status" value="1"/>
</dbReference>
<keyword evidence="3" id="KW-0238">DNA-binding</keyword>
<dbReference type="RefSeq" id="WP_060587685.1">
    <property type="nucleotide sequence ID" value="NZ_CP013067.1"/>
</dbReference>
<dbReference type="Proteomes" id="UP000058114">
    <property type="component" value="Chromosome"/>
</dbReference>
<dbReference type="InterPro" id="IPR005119">
    <property type="entry name" value="LysR_subst-bd"/>
</dbReference>
<evidence type="ECO:0000259" key="5">
    <source>
        <dbReference type="PROSITE" id="PS50931"/>
    </source>
</evidence>
<protein>
    <submittedName>
        <fullName evidence="6">LysR family transcriptional regulator</fullName>
    </submittedName>
</protein>
<dbReference type="InterPro" id="IPR036390">
    <property type="entry name" value="WH_DNA-bd_sf"/>
</dbReference>
<reference evidence="7" key="1">
    <citation type="submission" date="2015-10" db="EMBL/GenBank/DDBJ databases">
        <title>Complete Genome Sequence of Aeromonas schubertii strain WL1483.</title>
        <authorList>
            <person name="Liu L."/>
        </authorList>
    </citation>
    <scope>NUCLEOTIDE SEQUENCE [LARGE SCALE GENOMIC DNA]</scope>
    <source>
        <strain evidence="7">WL1483</strain>
    </source>
</reference>
<evidence type="ECO:0000256" key="1">
    <source>
        <dbReference type="ARBA" id="ARBA00009437"/>
    </source>
</evidence>
<dbReference type="AlphaFoldDB" id="A0A0S2SP03"/>
<dbReference type="Pfam" id="PF03466">
    <property type="entry name" value="LysR_substrate"/>
    <property type="match status" value="1"/>
</dbReference>
<dbReference type="PROSITE" id="PS50931">
    <property type="entry name" value="HTH_LYSR"/>
    <property type="match status" value="1"/>
</dbReference>
<evidence type="ECO:0000256" key="4">
    <source>
        <dbReference type="ARBA" id="ARBA00023163"/>
    </source>
</evidence>
<feature type="domain" description="HTH lysR-type" evidence="5">
    <location>
        <begin position="3"/>
        <end position="60"/>
    </location>
</feature>